<dbReference type="AlphaFoldDB" id="A0A0N5BVA2"/>
<feature type="compositionally biased region" description="Low complexity" evidence="1">
    <location>
        <begin position="381"/>
        <end position="395"/>
    </location>
</feature>
<feature type="domain" description="SCP" evidence="2">
    <location>
        <begin position="402"/>
        <end position="530"/>
    </location>
</feature>
<organism evidence="3 4">
    <name type="scientific">Strongyloides papillosus</name>
    <name type="common">Intestinal threadworm</name>
    <dbReference type="NCBI Taxonomy" id="174720"/>
    <lineage>
        <taxon>Eukaryota</taxon>
        <taxon>Metazoa</taxon>
        <taxon>Ecdysozoa</taxon>
        <taxon>Nematoda</taxon>
        <taxon>Chromadorea</taxon>
        <taxon>Rhabditida</taxon>
        <taxon>Tylenchina</taxon>
        <taxon>Panagrolaimomorpha</taxon>
        <taxon>Strongyloidoidea</taxon>
        <taxon>Strongyloididae</taxon>
        <taxon>Strongyloides</taxon>
    </lineage>
</organism>
<evidence type="ECO:0000256" key="1">
    <source>
        <dbReference type="SAM" id="MobiDB-lite"/>
    </source>
</evidence>
<dbReference type="Proteomes" id="UP000046392">
    <property type="component" value="Unplaced"/>
</dbReference>
<reference evidence="4" key="1">
    <citation type="submission" date="2017-02" db="UniProtKB">
        <authorList>
            <consortium name="WormBaseParasite"/>
        </authorList>
    </citation>
    <scope>IDENTIFICATION</scope>
</reference>
<dbReference type="InterPro" id="IPR035940">
    <property type="entry name" value="CAP_sf"/>
</dbReference>
<evidence type="ECO:0000313" key="3">
    <source>
        <dbReference type="Proteomes" id="UP000046392"/>
    </source>
</evidence>
<dbReference type="PANTHER" id="PTHR10334">
    <property type="entry name" value="CYSTEINE-RICH SECRETORY PROTEIN-RELATED"/>
    <property type="match status" value="1"/>
</dbReference>
<dbReference type="Gene3D" id="3.40.33.10">
    <property type="entry name" value="CAP"/>
    <property type="match status" value="1"/>
</dbReference>
<evidence type="ECO:0000259" key="2">
    <source>
        <dbReference type="SMART" id="SM00198"/>
    </source>
</evidence>
<dbReference type="WBParaSite" id="SPAL_0000976700.2">
    <property type="protein sequence ID" value="SPAL_0000976700.2"/>
    <property type="gene ID" value="SPAL_0000976700"/>
</dbReference>
<dbReference type="InterPro" id="IPR001283">
    <property type="entry name" value="CRISP-related"/>
</dbReference>
<protein>
    <submittedName>
        <fullName evidence="4">SCP domain-containing protein</fullName>
    </submittedName>
</protein>
<dbReference type="InterPro" id="IPR014044">
    <property type="entry name" value="CAP_dom"/>
</dbReference>
<proteinExistence type="predicted"/>
<sequence>MVQLYHRTIISLEKYSSISIRNHITSISRLIITFSLYYGIFNNLGYFENLEKLDLCLTNFDIKKVFEKRVELNDNSLSLGNCRKLKCVRIVCEPIRRTNYEKNLEILYNNIKIIASMMPKTVEILKLIRMDYLTKEVTEAINQFMPNIKLFVTQNVSFKDLDCLSSFKHLQAFIYNQKYPIHIPGTVKLVGICNNYIHNGGRLEIITFDQELINTYSKRFSKQLSSEFSGCIFFNDIRHWCMYKKIISNQFSVLTNEEIRLITSLDLKLNDSFYSPEKILEHKSIINVQTENHKFKDQQKQEVNKIQKSSISKKILKKPPIRKPPIRKPPTKKPPIRKPPIKKPPTKKPISKTTKRHTTRRLTTKRRIYTSKRTTVKSRKPITTTRTRKSTTTTPKPDKYAKLKSKILEDINKLRKKYRSPPLKINTTIAKETQNYATDFGITGGFIDRYQGPLGEIFYFAYPNKQVKPLEIWTRDEESIDFDNIERSVVNPQLFQLLWKSTRQIGIGVYQNKDGTFVFCRFYPKGNIRGEYDKNILKPLKN</sequence>
<dbReference type="SUPFAM" id="SSF55797">
    <property type="entry name" value="PR-1-like"/>
    <property type="match status" value="1"/>
</dbReference>
<name>A0A0N5BVA2_STREA</name>
<feature type="compositionally biased region" description="Basic residues" evidence="1">
    <location>
        <begin position="314"/>
        <end position="380"/>
    </location>
</feature>
<keyword evidence="3" id="KW-1185">Reference proteome</keyword>
<feature type="region of interest" description="Disordered" evidence="1">
    <location>
        <begin position="295"/>
        <end position="398"/>
    </location>
</feature>
<accession>A0A0N5BVA2</accession>
<dbReference type="SMART" id="SM00198">
    <property type="entry name" value="SCP"/>
    <property type="match status" value="1"/>
</dbReference>
<evidence type="ECO:0000313" key="4">
    <source>
        <dbReference type="WBParaSite" id="SPAL_0000976700.2"/>
    </source>
</evidence>
<dbReference type="Pfam" id="PF00188">
    <property type="entry name" value="CAP"/>
    <property type="match status" value="1"/>
</dbReference>
<feature type="compositionally biased region" description="Basic and acidic residues" evidence="1">
    <location>
        <begin position="295"/>
        <end position="305"/>
    </location>
</feature>